<dbReference type="Pfam" id="PF13432">
    <property type="entry name" value="TPR_16"/>
    <property type="match status" value="2"/>
</dbReference>
<dbReference type="PROSITE" id="PS50005">
    <property type="entry name" value="TPR"/>
    <property type="match status" value="2"/>
</dbReference>
<reference evidence="4 5" key="1">
    <citation type="submission" date="2016-10" db="EMBL/GenBank/DDBJ databases">
        <authorList>
            <person name="de Groot N.N."/>
        </authorList>
    </citation>
    <scope>NUCLEOTIDE SEQUENCE [LARGE SCALE GENOMIC DNA]</scope>
    <source>
        <strain evidence="4 5">L 420-91</strain>
    </source>
</reference>
<dbReference type="Gene3D" id="1.25.40.10">
    <property type="entry name" value="Tetratricopeptide repeat domain"/>
    <property type="match status" value="4"/>
</dbReference>
<evidence type="ECO:0000313" key="4">
    <source>
        <dbReference type="EMBL" id="SDH36164.1"/>
    </source>
</evidence>
<dbReference type="EMBL" id="FNDE01000021">
    <property type="protein sequence ID" value="SDH36164.1"/>
    <property type="molecule type" value="Genomic_DNA"/>
</dbReference>
<accession>A0A1G8BSV5</accession>
<feature type="repeat" description="TPR" evidence="3">
    <location>
        <begin position="212"/>
        <end position="245"/>
    </location>
</feature>
<dbReference type="PANTHER" id="PTHR44186:SF1">
    <property type="entry name" value="BARDET-BIEDL SYNDROME 4 PROTEIN"/>
    <property type="match status" value="1"/>
</dbReference>
<dbReference type="OrthoDB" id="2080803at2"/>
<dbReference type="Proteomes" id="UP000198956">
    <property type="component" value="Unassembled WGS sequence"/>
</dbReference>
<evidence type="ECO:0000256" key="1">
    <source>
        <dbReference type="ARBA" id="ARBA00022737"/>
    </source>
</evidence>
<feature type="repeat" description="TPR" evidence="3">
    <location>
        <begin position="112"/>
        <end position="145"/>
    </location>
</feature>
<evidence type="ECO:0000313" key="5">
    <source>
        <dbReference type="Proteomes" id="UP000198956"/>
    </source>
</evidence>
<dbReference type="AlphaFoldDB" id="A0A1G8BSV5"/>
<dbReference type="InterPro" id="IPR019734">
    <property type="entry name" value="TPR_rpt"/>
</dbReference>
<dbReference type="Pfam" id="PF14559">
    <property type="entry name" value="TPR_19"/>
    <property type="match status" value="1"/>
</dbReference>
<protein>
    <submittedName>
        <fullName evidence="4">Tetratricopeptide repeat-containing protein</fullName>
    </submittedName>
</protein>
<organism evidence="4 5">
    <name type="scientific">Aneurinibacillus thermoaerophilus</name>
    <dbReference type="NCBI Taxonomy" id="143495"/>
    <lineage>
        <taxon>Bacteria</taxon>
        <taxon>Bacillati</taxon>
        <taxon>Bacillota</taxon>
        <taxon>Bacilli</taxon>
        <taxon>Bacillales</taxon>
        <taxon>Paenibacillaceae</taxon>
        <taxon>Aneurinibacillus group</taxon>
        <taxon>Aneurinibacillus</taxon>
    </lineage>
</organism>
<proteinExistence type="predicted"/>
<evidence type="ECO:0000256" key="3">
    <source>
        <dbReference type="PROSITE-ProRule" id="PRU00339"/>
    </source>
</evidence>
<keyword evidence="2 3" id="KW-0802">TPR repeat</keyword>
<gene>
    <name evidence="4" type="ORF">SAMN04489735_102136</name>
</gene>
<sequence length="364" mass="41801">MEQKWQKRLNQALALLEAGEIAGGLEGLEELKEEYSGNTELEMQLVTIYHELGHHETALAILDKLEAQCGGQSEEAWHEIAVYRASLYIDLDRLQEAMDILLAIKEGGTDDYRVYALLGEVFLLEGLEEVAIRYLERAAELAPDNEEVQYLLGKLYAEQGESGRAMEKWQALKRFEDDAAILLERARMAARQGEFETALALYEKAAESEEVPEALYGAGMIAYQTGNWQRAVRSLARLIEVDPDYVVAYPLLAEALWKLNMREQALVIYERALALHVEEEELLCGYLRLVVTMEEWARAENALSRLYKLDEEAAAYWYWRGRVAEAKGDKEEALLSYERVLSTEDEFWDTRQRYEDLRQQINGQ</sequence>
<dbReference type="RefSeq" id="WP_057899284.1">
    <property type="nucleotide sequence ID" value="NZ_FNDE01000021.1"/>
</dbReference>
<dbReference type="PANTHER" id="PTHR44186">
    <property type="match status" value="1"/>
</dbReference>
<dbReference type="InterPro" id="IPR011990">
    <property type="entry name" value="TPR-like_helical_dom_sf"/>
</dbReference>
<dbReference type="SMART" id="SM00028">
    <property type="entry name" value="TPR"/>
    <property type="match status" value="6"/>
</dbReference>
<name>A0A1G8BSV5_ANETH</name>
<dbReference type="SUPFAM" id="SSF48452">
    <property type="entry name" value="TPR-like"/>
    <property type="match status" value="1"/>
</dbReference>
<keyword evidence="1" id="KW-0677">Repeat</keyword>
<evidence type="ECO:0000256" key="2">
    <source>
        <dbReference type="ARBA" id="ARBA00022803"/>
    </source>
</evidence>